<dbReference type="OrthoDB" id="9155693at2"/>
<keyword evidence="1" id="KW-0175">Coiled coil</keyword>
<protein>
    <submittedName>
        <fullName evidence="2">Uncharacterized protein</fullName>
    </submittedName>
</protein>
<evidence type="ECO:0000256" key="1">
    <source>
        <dbReference type="SAM" id="Coils"/>
    </source>
</evidence>
<name>A0A1I0DVH2_9GAMM</name>
<dbReference type="EMBL" id="FOHZ01000008">
    <property type="protein sequence ID" value="SET36636.1"/>
    <property type="molecule type" value="Genomic_DNA"/>
</dbReference>
<keyword evidence="3" id="KW-1185">Reference proteome</keyword>
<dbReference type="Pfam" id="PF19662">
    <property type="entry name" value="DUF6165"/>
    <property type="match status" value="1"/>
</dbReference>
<feature type="coiled-coil region" evidence="1">
    <location>
        <begin position="52"/>
        <end position="79"/>
    </location>
</feature>
<dbReference type="STRING" id="430453.SAMN04487962_10859"/>
<reference evidence="3" key="1">
    <citation type="submission" date="2016-10" db="EMBL/GenBank/DDBJ databases">
        <authorList>
            <person name="Varghese N."/>
            <person name="Submissions S."/>
        </authorList>
    </citation>
    <scope>NUCLEOTIDE SEQUENCE [LARGE SCALE GENOMIC DNA]</scope>
    <source>
        <strain evidence="3">CGMCC 1.6489</strain>
    </source>
</reference>
<dbReference type="Proteomes" id="UP000198762">
    <property type="component" value="Unassembled WGS sequence"/>
</dbReference>
<evidence type="ECO:0000313" key="2">
    <source>
        <dbReference type="EMBL" id="SET36636.1"/>
    </source>
</evidence>
<proteinExistence type="predicted"/>
<accession>A0A1I0DVH2</accession>
<dbReference type="RefSeq" id="WP_091851182.1">
    <property type="nucleotide sequence ID" value="NZ_FOHZ01000008.1"/>
</dbReference>
<gene>
    <name evidence="2" type="ORF">SAMN04487962_10859</name>
</gene>
<evidence type="ECO:0000313" key="3">
    <source>
        <dbReference type="Proteomes" id="UP000198762"/>
    </source>
</evidence>
<organism evidence="2 3">
    <name type="scientific">Marinobacter segnicrescens</name>
    <dbReference type="NCBI Taxonomy" id="430453"/>
    <lineage>
        <taxon>Bacteria</taxon>
        <taxon>Pseudomonadati</taxon>
        <taxon>Pseudomonadota</taxon>
        <taxon>Gammaproteobacteria</taxon>
        <taxon>Pseudomonadales</taxon>
        <taxon>Marinobacteraceae</taxon>
        <taxon>Marinobacter</taxon>
    </lineage>
</organism>
<sequence>MADVIKVPVSFGEVLDKITILEIKSERIKDETKVKNVRLELDELSKTWDEAIGEKAADIAELRKQLKAVNEELWVIEDDIRDQEAAQDFGPKFIELARAVYVTNDKRAAIKKDVNLALGSRFVEEKSYQDYTARK</sequence>
<dbReference type="InterPro" id="IPR046163">
    <property type="entry name" value="DUF6165"/>
</dbReference>
<dbReference type="AlphaFoldDB" id="A0A1I0DVH2"/>